<dbReference type="EMBL" id="JRKL02000116">
    <property type="protein sequence ID" value="KAF3974938.1"/>
    <property type="molecule type" value="Genomic_DNA"/>
</dbReference>
<keyword evidence="2" id="KW-1185">Reference proteome</keyword>
<accession>A0A8J4VWN6</accession>
<gene>
    <name evidence="1" type="ORF">CMV_001782</name>
</gene>
<organism evidence="1 2">
    <name type="scientific">Castanea mollissima</name>
    <name type="common">Chinese chestnut</name>
    <dbReference type="NCBI Taxonomy" id="60419"/>
    <lineage>
        <taxon>Eukaryota</taxon>
        <taxon>Viridiplantae</taxon>
        <taxon>Streptophyta</taxon>
        <taxon>Embryophyta</taxon>
        <taxon>Tracheophyta</taxon>
        <taxon>Spermatophyta</taxon>
        <taxon>Magnoliopsida</taxon>
        <taxon>eudicotyledons</taxon>
        <taxon>Gunneridae</taxon>
        <taxon>Pentapetalae</taxon>
        <taxon>rosids</taxon>
        <taxon>fabids</taxon>
        <taxon>Fagales</taxon>
        <taxon>Fagaceae</taxon>
        <taxon>Castanea</taxon>
    </lineage>
</organism>
<evidence type="ECO:0000313" key="2">
    <source>
        <dbReference type="Proteomes" id="UP000737018"/>
    </source>
</evidence>
<protein>
    <submittedName>
        <fullName evidence="1">Uncharacterized protein</fullName>
    </submittedName>
</protein>
<dbReference type="AlphaFoldDB" id="A0A8J4VWN6"/>
<sequence length="128" mass="14555">MNHTKINPTIDRLQINKRLYQKHFVVAIKKGEEIIDKFDLGASFQYGHRAKSSYSSTTHTHNVLFAFFWSLPPVTHMPTQAERSSALIFDHTQKSSTTRSFSSSLLSYSFFDLARALKLASTATADLR</sequence>
<comment type="caution">
    <text evidence="1">The sequence shown here is derived from an EMBL/GenBank/DDBJ whole genome shotgun (WGS) entry which is preliminary data.</text>
</comment>
<name>A0A8J4VWN6_9ROSI</name>
<dbReference type="Proteomes" id="UP000737018">
    <property type="component" value="Unassembled WGS sequence"/>
</dbReference>
<reference evidence="1" key="1">
    <citation type="submission" date="2020-03" db="EMBL/GenBank/DDBJ databases">
        <title>Castanea mollissima Vanexum genome sequencing.</title>
        <authorList>
            <person name="Staton M."/>
        </authorList>
    </citation>
    <scope>NUCLEOTIDE SEQUENCE</scope>
    <source>
        <tissue evidence="1">Leaf</tissue>
    </source>
</reference>
<proteinExistence type="predicted"/>
<evidence type="ECO:0000313" key="1">
    <source>
        <dbReference type="EMBL" id="KAF3974938.1"/>
    </source>
</evidence>